<sequence length="201" mass="22569">MLTDVRDILREHGTTYAAEAGITLRDKPAPLFQLLVLCLLFSAPISAGVAAASARELFREGWRTPRRMREGSTWQQRVDALGRGGYRRYDESTARYLEQLCDRLLEDYRGDLRRLRDEAGGDPRLIRRTLQQFDRIGPTGADIFCREAQAVWPSLRPYFDRRALEGAKTVGLPADPDELAAQVAPDEVARLAAALVRVDLG</sequence>
<name>A0A916TA80_9MICO</name>
<keyword evidence="1" id="KW-1133">Transmembrane helix</keyword>
<evidence type="ECO:0000256" key="1">
    <source>
        <dbReference type="SAM" id="Phobius"/>
    </source>
</evidence>
<evidence type="ECO:0000313" key="3">
    <source>
        <dbReference type="Proteomes" id="UP000636793"/>
    </source>
</evidence>
<comment type="caution">
    <text evidence="2">The sequence shown here is derived from an EMBL/GenBank/DDBJ whole genome shotgun (WGS) entry which is preliminary data.</text>
</comment>
<dbReference type="RefSeq" id="WP_188837834.1">
    <property type="nucleotide sequence ID" value="NZ_BMHI01000004.1"/>
</dbReference>
<reference evidence="2" key="2">
    <citation type="submission" date="2020-09" db="EMBL/GenBank/DDBJ databases">
        <authorList>
            <person name="Sun Q."/>
            <person name="Zhou Y."/>
        </authorList>
    </citation>
    <scope>NUCLEOTIDE SEQUENCE</scope>
    <source>
        <strain evidence="2">CGMCC 1.15085</strain>
    </source>
</reference>
<proteinExistence type="predicted"/>
<accession>A0A916TA80</accession>
<evidence type="ECO:0008006" key="4">
    <source>
        <dbReference type="Google" id="ProtNLM"/>
    </source>
</evidence>
<gene>
    <name evidence="2" type="ORF">GCM10011492_30210</name>
</gene>
<dbReference type="EMBL" id="BMHI01000004">
    <property type="protein sequence ID" value="GGB37424.1"/>
    <property type="molecule type" value="Genomic_DNA"/>
</dbReference>
<evidence type="ECO:0000313" key="2">
    <source>
        <dbReference type="EMBL" id="GGB37424.1"/>
    </source>
</evidence>
<protein>
    <recommendedName>
        <fullName evidence="4">Endonuclease</fullName>
    </recommendedName>
</protein>
<reference evidence="2" key="1">
    <citation type="journal article" date="2014" name="Int. J. Syst. Evol. Microbiol.">
        <title>Complete genome sequence of Corynebacterium casei LMG S-19264T (=DSM 44701T), isolated from a smear-ripened cheese.</title>
        <authorList>
            <consortium name="US DOE Joint Genome Institute (JGI-PGF)"/>
            <person name="Walter F."/>
            <person name="Albersmeier A."/>
            <person name="Kalinowski J."/>
            <person name="Ruckert C."/>
        </authorList>
    </citation>
    <scope>NUCLEOTIDE SEQUENCE</scope>
    <source>
        <strain evidence="2">CGMCC 1.15085</strain>
    </source>
</reference>
<dbReference type="Proteomes" id="UP000636793">
    <property type="component" value="Unassembled WGS sequence"/>
</dbReference>
<keyword evidence="1" id="KW-0812">Transmembrane</keyword>
<organism evidence="2 3">
    <name type="scientific">Flexivirga endophytica</name>
    <dbReference type="NCBI Taxonomy" id="1849103"/>
    <lineage>
        <taxon>Bacteria</taxon>
        <taxon>Bacillati</taxon>
        <taxon>Actinomycetota</taxon>
        <taxon>Actinomycetes</taxon>
        <taxon>Micrococcales</taxon>
        <taxon>Dermacoccaceae</taxon>
        <taxon>Flexivirga</taxon>
    </lineage>
</organism>
<keyword evidence="1" id="KW-0472">Membrane</keyword>
<feature type="transmembrane region" description="Helical" evidence="1">
    <location>
        <begin position="34"/>
        <end position="58"/>
    </location>
</feature>
<dbReference type="AlphaFoldDB" id="A0A916TA80"/>
<keyword evidence="3" id="KW-1185">Reference proteome</keyword>